<dbReference type="InterPro" id="IPR037523">
    <property type="entry name" value="VOC_core"/>
</dbReference>
<reference evidence="6 7" key="1">
    <citation type="submission" date="2023-07" db="EMBL/GenBank/DDBJ databases">
        <title>Genomic Encyclopedia of Type Strains, Phase IV (KMG-IV): sequencing the most valuable type-strain genomes for metagenomic binning, comparative biology and taxonomic classification.</title>
        <authorList>
            <person name="Goeker M."/>
        </authorList>
    </citation>
    <scope>NUCLEOTIDE SEQUENCE [LARGE SCALE GENOMIC DNA]</scope>
    <source>
        <strain evidence="6 7">DSM 11549</strain>
    </source>
</reference>
<organism evidence="6 7">
    <name type="scientific">Rhodopseudomonas julia</name>
    <dbReference type="NCBI Taxonomy" id="200617"/>
    <lineage>
        <taxon>Bacteria</taxon>
        <taxon>Pseudomonadati</taxon>
        <taxon>Pseudomonadota</taxon>
        <taxon>Alphaproteobacteria</taxon>
        <taxon>Hyphomicrobiales</taxon>
        <taxon>Nitrobacteraceae</taxon>
        <taxon>Rhodopseudomonas</taxon>
    </lineage>
</organism>
<dbReference type="Proteomes" id="UP001230253">
    <property type="component" value="Unassembled WGS sequence"/>
</dbReference>
<dbReference type="Pfam" id="PF00903">
    <property type="entry name" value="Glyoxalase"/>
    <property type="match status" value="1"/>
</dbReference>
<dbReference type="InterPro" id="IPR004360">
    <property type="entry name" value="Glyas_Fos-R_dOase_dom"/>
</dbReference>
<evidence type="ECO:0000313" key="6">
    <source>
        <dbReference type="EMBL" id="MDQ0326368.1"/>
    </source>
</evidence>
<protein>
    <recommendedName>
        <fullName evidence="2">Aldoketomutase</fullName>
    </recommendedName>
    <alternativeName>
        <fullName evidence="1">Ketone-aldehyde mutase</fullName>
    </alternativeName>
    <alternativeName>
        <fullName evidence="3">Methylglyoxalase</fullName>
    </alternativeName>
    <alternativeName>
        <fullName evidence="4">S-D-lactoylglutathione methylglyoxal lyase</fullName>
    </alternativeName>
</protein>
<dbReference type="PROSITE" id="PS51819">
    <property type="entry name" value="VOC"/>
    <property type="match status" value="1"/>
</dbReference>
<evidence type="ECO:0000256" key="2">
    <source>
        <dbReference type="ARBA" id="ARBA00030892"/>
    </source>
</evidence>
<dbReference type="GO" id="GO:0004462">
    <property type="term" value="F:lactoylglutathione lyase activity"/>
    <property type="evidence" value="ECO:0007669"/>
    <property type="project" value="UniProtKB-EC"/>
</dbReference>
<dbReference type="PANTHER" id="PTHR46036">
    <property type="entry name" value="LACTOYLGLUTATHIONE LYASE"/>
    <property type="match status" value="1"/>
</dbReference>
<dbReference type="SUPFAM" id="SSF54593">
    <property type="entry name" value="Glyoxalase/Bleomycin resistance protein/Dihydroxybiphenyl dioxygenase"/>
    <property type="match status" value="1"/>
</dbReference>
<keyword evidence="7" id="KW-1185">Reference proteome</keyword>
<gene>
    <name evidence="6" type="ORF">J2R99_002237</name>
</gene>
<name>A0ABU0C779_9BRAD</name>
<dbReference type="Gene3D" id="3.10.180.10">
    <property type="entry name" value="2,3-Dihydroxybiphenyl 1,2-Dioxygenase, domain 1"/>
    <property type="match status" value="1"/>
</dbReference>
<dbReference type="InterPro" id="IPR029068">
    <property type="entry name" value="Glyas_Bleomycin-R_OHBP_Dase"/>
</dbReference>
<dbReference type="EMBL" id="JAUSUK010000002">
    <property type="protein sequence ID" value="MDQ0326368.1"/>
    <property type="molecule type" value="Genomic_DNA"/>
</dbReference>
<sequence>MAKNIHMMIRVLEEERSVAFYDKAFGLKIADRYEFDGFTLVYLANEESEFELELTINKGESTPYDLGNGYGHMAVSVGDLDKEHARMREAGLAPKDIKEMVHQGAPFARFFFIEDPDGYKIEVLERGGRFK</sequence>
<evidence type="ECO:0000256" key="3">
    <source>
        <dbReference type="ARBA" id="ARBA00032460"/>
    </source>
</evidence>
<evidence type="ECO:0000313" key="7">
    <source>
        <dbReference type="Proteomes" id="UP001230253"/>
    </source>
</evidence>
<evidence type="ECO:0000256" key="4">
    <source>
        <dbReference type="ARBA" id="ARBA00033298"/>
    </source>
</evidence>
<evidence type="ECO:0000256" key="1">
    <source>
        <dbReference type="ARBA" id="ARBA00030291"/>
    </source>
</evidence>
<proteinExistence type="predicted"/>
<dbReference type="PANTHER" id="PTHR46036:SF5">
    <property type="entry name" value="LACTOYLGLUTATHIONE LYASE"/>
    <property type="match status" value="1"/>
</dbReference>
<feature type="domain" description="VOC" evidence="5">
    <location>
        <begin position="3"/>
        <end position="126"/>
    </location>
</feature>
<comment type="caution">
    <text evidence="6">The sequence shown here is derived from an EMBL/GenBank/DDBJ whole genome shotgun (WGS) entry which is preliminary data.</text>
</comment>
<evidence type="ECO:0000259" key="5">
    <source>
        <dbReference type="PROSITE" id="PS51819"/>
    </source>
</evidence>
<accession>A0ABU0C779</accession>
<dbReference type="RefSeq" id="WP_307154555.1">
    <property type="nucleotide sequence ID" value="NZ_JAUSUK010000002.1"/>
</dbReference>
<keyword evidence="6" id="KW-0456">Lyase</keyword>